<dbReference type="InterPro" id="IPR050109">
    <property type="entry name" value="HTH-type_TetR-like_transc_reg"/>
</dbReference>
<keyword evidence="8" id="KW-1185">Reference proteome</keyword>
<protein>
    <submittedName>
        <fullName evidence="7">TetR family transcriptional regulator</fullName>
    </submittedName>
</protein>
<dbReference type="PATRIC" id="fig|1280951.3.peg.1723"/>
<evidence type="ECO:0000313" key="8">
    <source>
        <dbReference type="Proteomes" id="UP000025061"/>
    </source>
</evidence>
<reference evidence="7 8" key="1">
    <citation type="submission" date="2013-04" db="EMBL/GenBank/DDBJ databases">
        <title>Hyphomonas hirschiana VP5 Genome Sequencing.</title>
        <authorList>
            <person name="Lai Q."/>
            <person name="Shao Z."/>
        </authorList>
    </citation>
    <scope>NUCLEOTIDE SEQUENCE [LARGE SCALE GENOMIC DNA]</scope>
    <source>
        <strain evidence="7 8">VP5</strain>
    </source>
</reference>
<evidence type="ECO:0000256" key="1">
    <source>
        <dbReference type="ARBA" id="ARBA00023015"/>
    </source>
</evidence>
<organism evidence="7 8">
    <name type="scientific">Hyphomonas hirschiana VP5</name>
    <dbReference type="NCBI Taxonomy" id="1280951"/>
    <lineage>
        <taxon>Bacteria</taxon>
        <taxon>Pseudomonadati</taxon>
        <taxon>Pseudomonadota</taxon>
        <taxon>Alphaproteobacteria</taxon>
        <taxon>Hyphomonadales</taxon>
        <taxon>Hyphomonadaceae</taxon>
        <taxon>Hyphomonas</taxon>
    </lineage>
</organism>
<evidence type="ECO:0000256" key="4">
    <source>
        <dbReference type="PROSITE-ProRule" id="PRU00335"/>
    </source>
</evidence>
<evidence type="ECO:0000256" key="3">
    <source>
        <dbReference type="ARBA" id="ARBA00023163"/>
    </source>
</evidence>
<name>A0A059FWI2_9PROT</name>
<dbReference type="PROSITE" id="PS50977">
    <property type="entry name" value="HTH_TETR_2"/>
    <property type="match status" value="1"/>
</dbReference>
<dbReference type="OrthoDB" id="9796019at2"/>
<evidence type="ECO:0000259" key="6">
    <source>
        <dbReference type="PROSITE" id="PS50977"/>
    </source>
</evidence>
<sequence>MTTPTETPSPPSRSRKGPTRSEVSKAAILEAARDEMAENGWRGFSVDSVAKRASASKQTIYRWWPSIGAMCVDAALALIPDAPDGGRDPQERITALIIPLEAAARTGHGHAVLRVALLAAADDKEAGEVWRAWVGRDIRQPLRMLLAELAARRVIRRDFELDDVLEQLLGPIFHRLTISRAPVKEGFCAEQATAFLRTYAAF</sequence>
<dbReference type="PANTHER" id="PTHR30055:SF234">
    <property type="entry name" value="HTH-TYPE TRANSCRIPTIONAL REGULATOR BETI"/>
    <property type="match status" value="1"/>
</dbReference>
<dbReference type="Pfam" id="PF16859">
    <property type="entry name" value="TetR_C_11"/>
    <property type="match status" value="1"/>
</dbReference>
<dbReference type="Proteomes" id="UP000025061">
    <property type="component" value="Unassembled WGS sequence"/>
</dbReference>
<comment type="caution">
    <text evidence="7">The sequence shown here is derived from an EMBL/GenBank/DDBJ whole genome shotgun (WGS) entry which is preliminary data.</text>
</comment>
<dbReference type="InterPro" id="IPR009057">
    <property type="entry name" value="Homeodomain-like_sf"/>
</dbReference>
<proteinExistence type="predicted"/>
<dbReference type="SUPFAM" id="SSF48498">
    <property type="entry name" value="Tetracyclin repressor-like, C-terminal domain"/>
    <property type="match status" value="1"/>
</dbReference>
<evidence type="ECO:0000256" key="5">
    <source>
        <dbReference type="SAM" id="MobiDB-lite"/>
    </source>
</evidence>
<keyword evidence="3" id="KW-0804">Transcription</keyword>
<feature type="DNA-binding region" description="H-T-H motif" evidence="4">
    <location>
        <begin position="45"/>
        <end position="64"/>
    </location>
</feature>
<keyword evidence="2 4" id="KW-0238">DNA-binding</keyword>
<feature type="domain" description="HTH tetR-type" evidence="6">
    <location>
        <begin position="22"/>
        <end position="82"/>
    </location>
</feature>
<dbReference type="AlphaFoldDB" id="A0A059FWI2"/>
<evidence type="ECO:0000313" key="7">
    <source>
        <dbReference type="EMBL" id="KCZ94828.1"/>
    </source>
</evidence>
<dbReference type="Gene3D" id="1.10.10.60">
    <property type="entry name" value="Homeodomain-like"/>
    <property type="match status" value="1"/>
</dbReference>
<dbReference type="GO" id="GO:0000976">
    <property type="term" value="F:transcription cis-regulatory region binding"/>
    <property type="evidence" value="ECO:0007669"/>
    <property type="project" value="TreeGrafter"/>
</dbReference>
<feature type="region of interest" description="Disordered" evidence="5">
    <location>
        <begin position="1"/>
        <end position="23"/>
    </location>
</feature>
<accession>A0A059FWI2</accession>
<dbReference type="InterPro" id="IPR036271">
    <property type="entry name" value="Tet_transcr_reg_TetR-rel_C_sf"/>
</dbReference>
<evidence type="ECO:0000256" key="2">
    <source>
        <dbReference type="ARBA" id="ARBA00023125"/>
    </source>
</evidence>
<dbReference type="Gene3D" id="1.10.357.10">
    <property type="entry name" value="Tetracycline Repressor, domain 2"/>
    <property type="match status" value="1"/>
</dbReference>
<dbReference type="PANTHER" id="PTHR30055">
    <property type="entry name" value="HTH-TYPE TRANSCRIPTIONAL REGULATOR RUTR"/>
    <property type="match status" value="1"/>
</dbReference>
<dbReference type="InterPro" id="IPR011075">
    <property type="entry name" value="TetR_C"/>
</dbReference>
<dbReference type="GO" id="GO:0003700">
    <property type="term" value="F:DNA-binding transcription factor activity"/>
    <property type="evidence" value="ECO:0007669"/>
    <property type="project" value="TreeGrafter"/>
</dbReference>
<keyword evidence="1" id="KW-0805">Transcription regulation</keyword>
<gene>
    <name evidence="7" type="ORF">HHI_08538</name>
</gene>
<dbReference type="InterPro" id="IPR001647">
    <property type="entry name" value="HTH_TetR"/>
</dbReference>
<dbReference type="RefSeq" id="WP_011645048.1">
    <property type="nucleotide sequence ID" value="NZ_ARYI01000006.1"/>
</dbReference>
<dbReference type="EMBL" id="ARYI01000006">
    <property type="protein sequence ID" value="KCZ94828.1"/>
    <property type="molecule type" value="Genomic_DNA"/>
</dbReference>
<dbReference type="SUPFAM" id="SSF46689">
    <property type="entry name" value="Homeodomain-like"/>
    <property type="match status" value="1"/>
</dbReference>
<dbReference type="Pfam" id="PF00440">
    <property type="entry name" value="TetR_N"/>
    <property type="match status" value="1"/>
</dbReference>